<dbReference type="Pfam" id="PF10276">
    <property type="entry name" value="zf-CHCC"/>
    <property type="match status" value="1"/>
</dbReference>
<dbReference type="Gene3D" id="2.60.260.40">
    <property type="entry name" value="q5lls5 like domains"/>
    <property type="match status" value="1"/>
</dbReference>
<evidence type="ECO:0000313" key="4">
    <source>
        <dbReference type="EMBL" id="MEJ8570369.1"/>
    </source>
</evidence>
<dbReference type="AlphaFoldDB" id="A0AAW9RLV2"/>
<dbReference type="EMBL" id="JAZHOF010000001">
    <property type="protein sequence ID" value="MEJ8570369.1"/>
    <property type="molecule type" value="Genomic_DNA"/>
</dbReference>
<dbReference type="InterPro" id="IPR015392">
    <property type="entry name" value="TehB/YeaR-like_dom"/>
</dbReference>
<protein>
    <submittedName>
        <fullName evidence="4">DUF1971 domain-containing protein</fullName>
    </submittedName>
</protein>
<feature type="domain" description="Zinc finger CHCC-type" evidence="3">
    <location>
        <begin position="128"/>
        <end position="165"/>
    </location>
</feature>
<reference evidence="4 5" key="1">
    <citation type="submission" date="2024-02" db="EMBL/GenBank/DDBJ databases">
        <title>Genome analysis and characterization of Microbaculum marinisediminis sp. nov., isolated from marine sediment.</title>
        <authorList>
            <person name="Du Z.-J."/>
            <person name="Ye Y.-Q."/>
            <person name="Zhang Z.-R."/>
            <person name="Yuan S.-M."/>
            <person name="Zhang X.-Y."/>
        </authorList>
    </citation>
    <scope>NUCLEOTIDE SEQUENCE [LARGE SCALE GENOMIC DNA]</scope>
    <source>
        <strain evidence="4 5">SDUM1044001</strain>
    </source>
</reference>
<organism evidence="4 5">
    <name type="scientific">Microbaculum marinum</name>
    <dbReference type="NCBI Taxonomy" id="1764581"/>
    <lineage>
        <taxon>Bacteria</taxon>
        <taxon>Pseudomonadati</taxon>
        <taxon>Pseudomonadota</taxon>
        <taxon>Alphaproteobacteria</taxon>
        <taxon>Hyphomicrobiales</taxon>
        <taxon>Tepidamorphaceae</taxon>
        <taxon>Microbaculum</taxon>
    </lineage>
</organism>
<evidence type="ECO:0000259" key="3">
    <source>
        <dbReference type="Pfam" id="PF10276"/>
    </source>
</evidence>
<dbReference type="SUPFAM" id="SSF51197">
    <property type="entry name" value="Clavaminate synthase-like"/>
    <property type="match status" value="1"/>
</dbReference>
<evidence type="ECO:0000313" key="5">
    <source>
        <dbReference type="Proteomes" id="UP001378188"/>
    </source>
</evidence>
<dbReference type="InterPro" id="IPR019401">
    <property type="entry name" value="Znf_CHCC"/>
</dbReference>
<name>A0AAW9RLV2_9HYPH</name>
<proteinExistence type="predicted"/>
<sequence length="302" mass="33392">MHADRTQFKRPTSLWRIQPEGPCDPPGHVGHPAWAEIIICAESAHAAHLVAMRLDAAIQTFSVGNGSPTTRTAAPIRSSYAVEPVEPNAAIASCASAFPEIVTATLRKQPPTQDDTSLFADVVITRETRVSCNGADPQLGHPKVWYAFREGKPGSLACDYCSRMFIYIPSANSGIELPTRRHDSERTSKPRPRLPPRMPMELSMTDIPAKLPDDAKAYGRSPDFTSDNLPDKLRSAHSTKAGTWGLLHVLEGRVRYELEPPKNGVREAAAPETIVIEPEVLHHVEFLEPGRFFIEFYRRAGR</sequence>
<keyword evidence="5" id="KW-1185">Reference proteome</keyword>
<evidence type="ECO:0000259" key="2">
    <source>
        <dbReference type="Pfam" id="PF09313"/>
    </source>
</evidence>
<feature type="compositionally biased region" description="Basic and acidic residues" evidence="1">
    <location>
        <begin position="178"/>
        <end position="188"/>
    </location>
</feature>
<comment type="caution">
    <text evidence="4">The sequence shown here is derived from an EMBL/GenBank/DDBJ whole genome shotgun (WGS) entry which is preliminary data.</text>
</comment>
<dbReference type="Gene3D" id="2.60.120.10">
    <property type="entry name" value="Jelly Rolls"/>
    <property type="match status" value="1"/>
</dbReference>
<dbReference type="InterPro" id="IPR014710">
    <property type="entry name" value="RmlC-like_jellyroll"/>
</dbReference>
<evidence type="ECO:0000256" key="1">
    <source>
        <dbReference type="SAM" id="MobiDB-lite"/>
    </source>
</evidence>
<dbReference type="RefSeq" id="WP_340328100.1">
    <property type="nucleotide sequence ID" value="NZ_JAZHOF010000001.1"/>
</dbReference>
<feature type="region of interest" description="Disordered" evidence="1">
    <location>
        <begin position="176"/>
        <end position="200"/>
    </location>
</feature>
<dbReference type="Pfam" id="PF09313">
    <property type="entry name" value="TehB-like"/>
    <property type="match status" value="1"/>
</dbReference>
<accession>A0AAW9RLV2</accession>
<dbReference type="Proteomes" id="UP001378188">
    <property type="component" value="Unassembled WGS sequence"/>
</dbReference>
<gene>
    <name evidence="4" type="ORF">V3328_02725</name>
</gene>
<feature type="domain" description="TehB/YeaR-like" evidence="2">
    <location>
        <begin position="220"/>
        <end position="290"/>
    </location>
</feature>